<dbReference type="Proteomes" id="UP000182793">
    <property type="component" value="Unassembled WGS sequence"/>
</dbReference>
<evidence type="ECO:0000256" key="1">
    <source>
        <dbReference type="SAM" id="Phobius"/>
    </source>
</evidence>
<feature type="transmembrane region" description="Helical" evidence="1">
    <location>
        <begin position="128"/>
        <end position="145"/>
    </location>
</feature>
<feature type="transmembrane region" description="Helical" evidence="1">
    <location>
        <begin position="16"/>
        <end position="39"/>
    </location>
</feature>
<keyword evidence="1" id="KW-1133">Transmembrane helix</keyword>
<keyword evidence="5" id="KW-1185">Reference proteome</keyword>
<protein>
    <submittedName>
        <fullName evidence="2">Uncharacterized protein</fullName>
    </submittedName>
</protein>
<keyword evidence="1" id="KW-0472">Membrane</keyword>
<name>A0A091BUC6_STREI</name>
<evidence type="ECO:0000313" key="5">
    <source>
        <dbReference type="Proteomes" id="UP000182793"/>
    </source>
</evidence>
<accession>A0A091BUC6</accession>
<evidence type="ECO:0000313" key="2">
    <source>
        <dbReference type="EMBL" id="KFN88334.1"/>
    </source>
</evidence>
<dbReference type="RefSeq" id="WP_039696298.1">
    <property type="nucleotide sequence ID" value="NZ_AUZH01000012.1"/>
</dbReference>
<evidence type="ECO:0000313" key="4">
    <source>
        <dbReference type="Proteomes" id="UP000029382"/>
    </source>
</evidence>
<dbReference type="EMBL" id="AUZH01000012">
    <property type="protein sequence ID" value="KFN88334.1"/>
    <property type="molecule type" value="Genomic_DNA"/>
</dbReference>
<organism evidence="2 4">
    <name type="scientific">Streptococcus equinus JB1</name>
    <dbReference type="NCBI Taxonomy" id="1294274"/>
    <lineage>
        <taxon>Bacteria</taxon>
        <taxon>Bacillati</taxon>
        <taxon>Bacillota</taxon>
        <taxon>Bacilli</taxon>
        <taxon>Lactobacillales</taxon>
        <taxon>Streptococcaceae</taxon>
        <taxon>Streptococcus</taxon>
    </lineage>
</organism>
<dbReference type="Proteomes" id="UP000029382">
    <property type="component" value="Unassembled WGS sequence"/>
</dbReference>
<reference evidence="2 4" key="1">
    <citation type="journal article" date="2014" name="Genome Announc.">
        <title>Draft Genome Sequences of Streptococcus bovis Strains ATCC 33317 and JB1.</title>
        <authorList>
            <person name="Benahmed F.H."/>
            <person name="Gopinath G.R."/>
            <person name="Harbottle H."/>
            <person name="Cotta M.A."/>
            <person name="Luo Y."/>
            <person name="Henderson C."/>
            <person name="Teri P."/>
            <person name="Soppet D."/>
            <person name="Rasmussen M."/>
            <person name="Whitehead T.R."/>
            <person name="Davidson M."/>
        </authorList>
    </citation>
    <scope>NUCLEOTIDE SEQUENCE [LARGE SCALE GENOMIC DNA]</scope>
    <source>
        <strain evidence="2 4">JB1</strain>
    </source>
</reference>
<reference evidence="3 5" key="2">
    <citation type="submission" date="2016-10" db="EMBL/GenBank/DDBJ databases">
        <authorList>
            <person name="Varghese N."/>
            <person name="Submissions S."/>
        </authorList>
    </citation>
    <scope>NUCLEOTIDE SEQUENCE [LARGE SCALE GENOMIC DNA]</scope>
    <source>
        <strain evidence="3 5">JB1</strain>
    </source>
</reference>
<feature type="transmembrane region" description="Helical" evidence="1">
    <location>
        <begin position="64"/>
        <end position="84"/>
    </location>
</feature>
<feature type="transmembrane region" description="Helical" evidence="1">
    <location>
        <begin position="104"/>
        <end position="122"/>
    </location>
</feature>
<sequence>MVSYEKIRQSLRSWTLFIAWVNVLAALSKVWSVISHYIVVNNLDKFKEQLDAEKFRILEASTNVWIVIIAVIALVINIIVAVLAFKNLSKIKDNAPSLSPYRIALIYTVVYNLASFALSVYLNIPLSPFNIVLPLVFLGLYAYVYNKAAQLLDKEDDETDSESVNQ</sequence>
<keyword evidence="1" id="KW-0812">Transmembrane</keyword>
<dbReference type="AlphaFoldDB" id="A0A091BUC6"/>
<evidence type="ECO:0000313" key="3">
    <source>
        <dbReference type="EMBL" id="SFL08199.1"/>
    </source>
</evidence>
<gene>
    <name evidence="2" type="ORF">H702_02720</name>
    <name evidence="3" type="ORF">SAMN02910290_00395</name>
</gene>
<comment type="caution">
    <text evidence="2">The sequence shown here is derived from an EMBL/GenBank/DDBJ whole genome shotgun (WGS) entry which is preliminary data.</text>
</comment>
<proteinExistence type="predicted"/>
<dbReference type="EMBL" id="FOTG01000002">
    <property type="protein sequence ID" value="SFL08199.1"/>
    <property type="molecule type" value="Genomic_DNA"/>
</dbReference>